<feature type="domain" description="RDD" evidence="7">
    <location>
        <begin position="65"/>
        <end position="230"/>
    </location>
</feature>
<accession>A0ABV4U8M2</accession>
<comment type="caution">
    <text evidence="8">The sequence shown here is derived from an EMBL/GenBank/DDBJ whole genome shotgun (WGS) entry which is preliminary data.</text>
</comment>
<keyword evidence="3 6" id="KW-0812">Transmembrane</keyword>
<evidence type="ECO:0000256" key="2">
    <source>
        <dbReference type="ARBA" id="ARBA00022475"/>
    </source>
</evidence>
<protein>
    <submittedName>
        <fullName evidence="8">RDD family protein</fullName>
    </submittedName>
</protein>
<proteinExistence type="predicted"/>
<sequence>MNDREELAQPAAEPGTFVRCDVTGEELPIDETVVLHGYRVGPAGKQTLMQRMEAGEALPGELVRPTVLRRFGCMFVDGILMYIVAIVIMIPVFVMAGLGMADIFTDEYQNPGEIIITGVATLLTTTAGVLYFTLMHGYYGQSVGKMAGRVKLVNEDGNPISMKQAFWRAMIYTGINYLPALAMLAAMVHAMVAEAASMALNLAVAAFFIVNVIFALLDRQQQRAVHDRLTGTRVVRIE</sequence>
<keyword evidence="4 6" id="KW-1133">Transmembrane helix</keyword>
<dbReference type="InterPro" id="IPR010432">
    <property type="entry name" value="RDD"/>
</dbReference>
<keyword evidence="5 6" id="KW-0472">Membrane</keyword>
<name>A0ABV4U8M2_9BACT</name>
<evidence type="ECO:0000259" key="7">
    <source>
        <dbReference type="Pfam" id="PF06271"/>
    </source>
</evidence>
<organism evidence="8 9">
    <name type="scientific">Natronomicrosphaera hydrolytica</name>
    <dbReference type="NCBI Taxonomy" id="3242702"/>
    <lineage>
        <taxon>Bacteria</taxon>
        <taxon>Pseudomonadati</taxon>
        <taxon>Planctomycetota</taxon>
        <taxon>Phycisphaerae</taxon>
        <taxon>Phycisphaerales</taxon>
        <taxon>Phycisphaeraceae</taxon>
        <taxon>Natronomicrosphaera</taxon>
    </lineage>
</organism>
<gene>
    <name evidence="8" type="ORF">ACERK3_16505</name>
</gene>
<evidence type="ECO:0000256" key="6">
    <source>
        <dbReference type="SAM" id="Phobius"/>
    </source>
</evidence>
<feature type="transmembrane region" description="Helical" evidence="6">
    <location>
        <begin position="198"/>
        <end position="217"/>
    </location>
</feature>
<keyword evidence="2" id="KW-1003">Cell membrane</keyword>
<evidence type="ECO:0000256" key="1">
    <source>
        <dbReference type="ARBA" id="ARBA00004651"/>
    </source>
</evidence>
<dbReference type="EMBL" id="JBGUBD010000013">
    <property type="protein sequence ID" value="MFA9479886.1"/>
    <property type="molecule type" value="Genomic_DNA"/>
</dbReference>
<evidence type="ECO:0000313" key="9">
    <source>
        <dbReference type="Proteomes" id="UP001575105"/>
    </source>
</evidence>
<keyword evidence="9" id="KW-1185">Reference proteome</keyword>
<feature type="transmembrane region" description="Helical" evidence="6">
    <location>
        <begin position="74"/>
        <end position="94"/>
    </location>
</feature>
<evidence type="ECO:0000313" key="8">
    <source>
        <dbReference type="EMBL" id="MFA9479886.1"/>
    </source>
</evidence>
<feature type="transmembrane region" description="Helical" evidence="6">
    <location>
        <begin position="169"/>
        <end position="192"/>
    </location>
</feature>
<evidence type="ECO:0000256" key="3">
    <source>
        <dbReference type="ARBA" id="ARBA00022692"/>
    </source>
</evidence>
<dbReference type="InterPro" id="IPR051791">
    <property type="entry name" value="Pra-immunoreactive"/>
</dbReference>
<dbReference type="PANTHER" id="PTHR36115:SF4">
    <property type="entry name" value="MEMBRANE PROTEIN"/>
    <property type="match status" value="1"/>
</dbReference>
<comment type="subcellular location">
    <subcellularLocation>
        <location evidence="1">Cell membrane</location>
        <topology evidence="1">Multi-pass membrane protein</topology>
    </subcellularLocation>
</comment>
<evidence type="ECO:0000256" key="4">
    <source>
        <dbReference type="ARBA" id="ARBA00022989"/>
    </source>
</evidence>
<feature type="transmembrane region" description="Helical" evidence="6">
    <location>
        <begin position="114"/>
        <end position="139"/>
    </location>
</feature>
<dbReference type="Proteomes" id="UP001575105">
    <property type="component" value="Unassembled WGS sequence"/>
</dbReference>
<evidence type="ECO:0000256" key="5">
    <source>
        <dbReference type="ARBA" id="ARBA00023136"/>
    </source>
</evidence>
<reference evidence="8 9" key="1">
    <citation type="submission" date="2024-08" db="EMBL/GenBank/DDBJ databases">
        <title>Whole-genome sequencing of halo(alkali)philic microorganisms from hypersaline lakes.</title>
        <authorList>
            <person name="Sorokin D.Y."/>
            <person name="Merkel A.Y."/>
            <person name="Messina E."/>
            <person name="Yakimov M."/>
        </authorList>
    </citation>
    <scope>NUCLEOTIDE SEQUENCE [LARGE SCALE GENOMIC DNA]</scope>
    <source>
        <strain evidence="8 9">AB-hyl4</strain>
    </source>
</reference>
<dbReference type="RefSeq" id="WP_425346812.1">
    <property type="nucleotide sequence ID" value="NZ_JBGUBD010000013.1"/>
</dbReference>
<dbReference type="PANTHER" id="PTHR36115">
    <property type="entry name" value="PROLINE-RICH ANTIGEN HOMOLOG-RELATED"/>
    <property type="match status" value="1"/>
</dbReference>
<dbReference type="Pfam" id="PF06271">
    <property type="entry name" value="RDD"/>
    <property type="match status" value="1"/>
</dbReference>